<evidence type="ECO:0000313" key="2">
    <source>
        <dbReference type="EMBL" id="EGT39943.1"/>
    </source>
</evidence>
<feature type="compositionally biased region" description="Acidic residues" evidence="1">
    <location>
        <begin position="3007"/>
        <end position="3019"/>
    </location>
</feature>
<feature type="region of interest" description="Disordered" evidence="1">
    <location>
        <begin position="1731"/>
        <end position="1771"/>
    </location>
</feature>
<feature type="compositionally biased region" description="Acidic residues" evidence="1">
    <location>
        <begin position="2941"/>
        <end position="2954"/>
    </location>
</feature>
<feature type="compositionally biased region" description="Acidic residues" evidence="1">
    <location>
        <begin position="926"/>
        <end position="943"/>
    </location>
</feature>
<feature type="compositionally biased region" description="Basic and acidic residues" evidence="1">
    <location>
        <begin position="2279"/>
        <end position="2289"/>
    </location>
</feature>
<feature type="compositionally biased region" description="Basic and acidic residues" evidence="1">
    <location>
        <begin position="2328"/>
        <end position="2343"/>
    </location>
</feature>
<dbReference type="InParanoid" id="G0NY61"/>
<dbReference type="HOGENOM" id="CLU_224537_0_0_1"/>
<feature type="compositionally biased region" description="Acidic residues" evidence="1">
    <location>
        <begin position="3233"/>
        <end position="3245"/>
    </location>
</feature>
<proteinExistence type="predicted"/>
<feature type="region of interest" description="Disordered" evidence="1">
    <location>
        <begin position="1616"/>
        <end position="1674"/>
    </location>
</feature>
<feature type="region of interest" description="Disordered" evidence="1">
    <location>
        <begin position="918"/>
        <end position="1028"/>
    </location>
</feature>
<feature type="compositionally biased region" description="Acidic residues" evidence="1">
    <location>
        <begin position="543"/>
        <end position="555"/>
    </location>
</feature>
<feature type="compositionally biased region" description="Basic and acidic residues" evidence="1">
    <location>
        <begin position="437"/>
        <end position="453"/>
    </location>
</feature>
<feature type="region of interest" description="Disordered" evidence="1">
    <location>
        <begin position="193"/>
        <end position="235"/>
    </location>
</feature>
<feature type="compositionally biased region" description="Acidic residues" evidence="1">
    <location>
        <begin position="1744"/>
        <end position="1761"/>
    </location>
</feature>
<feature type="compositionally biased region" description="Acidic residues" evidence="1">
    <location>
        <begin position="2204"/>
        <end position="2223"/>
    </location>
</feature>
<feature type="region of interest" description="Disordered" evidence="1">
    <location>
        <begin position="2936"/>
        <end position="2962"/>
    </location>
</feature>
<feature type="compositionally biased region" description="Acidic residues" evidence="1">
    <location>
        <begin position="958"/>
        <end position="993"/>
    </location>
</feature>
<feature type="region of interest" description="Disordered" evidence="1">
    <location>
        <begin position="1430"/>
        <end position="1458"/>
    </location>
</feature>
<feature type="compositionally biased region" description="Basic and acidic residues" evidence="1">
    <location>
        <begin position="3115"/>
        <end position="3129"/>
    </location>
</feature>
<feature type="region of interest" description="Disordered" evidence="1">
    <location>
        <begin position="2439"/>
        <end position="2466"/>
    </location>
</feature>
<feature type="compositionally biased region" description="Polar residues" evidence="1">
    <location>
        <begin position="3024"/>
        <end position="3044"/>
    </location>
</feature>
<feature type="region of interest" description="Disordered" evidence="1">
    <location>
        <begin position="360"/>
        <end position="575"/>
    </location>
</feature>
<feature type="compositionally biased region" description="Basic and acidic residues" evidence="1">
    <location>
        <begin position="3164"/>
        <end position="3174"/>
    </location>
</feature>
<feature type="region of interest" description="Disordered" evidence="1">
    <location>
        <begin position="3438"/>
        <end position="3463"/>
    </location>
</feature>
<protein>
    <submittedName>
        <fullName evidence="2">Uncharacterized protein</fullName>
    </submittedName>
</protein>
<feature type="compositionally biased region" description="Basic and acidic residues" evidence="1">
    <location>
        <begin position="3193"/>
        <end position="3210"/>
    </location>
</feature>
<dbReference type="Proteomes" id="UP000008068">
    <property type="component" value="Unassembled WGS sequence"/>
</dbReference>
<evidence type="ECO:0000256" key="1">
    <source>
        <dbReference type="SAM" id="MobiDB-lite"/>
    </source>
</evidence>
<feature type="compositionally biased region" description="Acidic residues" evidence="1">
    <location>
        <begin position="3081"/>
        <end position="3105"/>
    </location>
</feature>
<feature type="compositionally biased region" description="Polar residues" evidence="1">
    <location>
        <begin position="2292"/>
        <end position="2309"/>
    </location>
</feature>
<feature type="compositionally biased region" description="Basic and acidic residues" evidence="1">
    <location>
        <begin position="3057"/>
        <end position="3066"/>
    </location>
</feature>
<accession>G0NY61</accession>
<feature type="compositionally biased region" description="Polar residues" evidence="1">
    <location>
        <begin position="3477"/>
        <end position="3490"/>
    </location>
</feature>
<feature type="compositionally biased region" description="Acidic residues" evidence="1">
    <location>
        <begin position="307"/>
        <end position="338"/>
    </location>
</feature>
<feature type="compositionally biased region" description="Basic and acidic residues" evidence="1">
    <location>
        <begin position="405"/>
        <end position="423"/>
    </location>
</feature>
<feature type="compositionally biased region" description="Polar residues" evidence="1">
    <location>
        <begin position="289"/>
        <end position="302"/>
    </location>
</feature>
<feature type="compositionally biased region" description="Acidic residues" evidence="1">
    <location>
        <begin position="3131"/>
        <end position="3159"/>
    </location>
</feature>
<gene>
    <name evidence="2" type="ORF">CAEBREN_18260</name>
</gene>
<sequence length="3649" mass="412167">MPNVQAPAAIPANSTYVYVKITDEEDFTGVPGLCDALMCHETFPEKRIDTKPWKIAVIEHLAKETNLSRLEDDEYGVIRDALNVETRLIKSIRDDKSRKIGDGKLHVSRFFKPPKSAKERTERLEQAKNLVRLHCDTSEEQFNQNMEAYWNHIDPDASWRPTQEQLRKRWFENPGWTKQNVAVWFDQKIRANAAAEPEDQPEEVNDGQPIDDPDDVNMPNDEDEDLGPEEEPEEPVDIAEEFDDADFRFLFDFDGDQDRELMELVAEVGQNAVDEINFPIQPRPEQPAAINQLQHAAPNQEQVPAVNEDDQVEASDDEEQDLADERDEPADDDNDFQMDQERALPPMEVDELEIEEIQNPAIQPQQILGNADVREDGQDNEAFDPAQQPIRPDFCDGNVPVGDGARQRPDEPEDVRNFEDLHRVLHQSRPVSPEVIDAVKDADQIPEKPKDDQDAGNLDRAPQPIGAEFPGAIVEKQEEPAVIEKPIPQILEMANLQDDEDFGAAQQQVRPDSPVADHSAGDAVQSLEQSDAVQKNAARPEGDVEDQPEKEDDDQKEPQAAIQQKDPANVQIPLGTQQAPSPLYVNAVNVMNVEVSLNPLQMNQVPNDLANQNDEKLDAALQQICPDSPDIPRVGAVRLIELYPRSVEEFQNLLTPKRKRMPEGPVDVKDDQDDEDLGPALKRFRPGFPEAVVRVENAVATAAAGNAAKQGTGVEEEAGGKGHPAKVQVPPEPQQALSLLNVNALVVEEVRIPPNLPEMNQVLNKLQDMANARDVEKQRTRVKQAAGEHEERVGIQIPIEPQPAPMDINVLDENGIQNRPILPLLDQVLEKPVDVQAVQDLNSAPHQIRPASPGLVIPERIAQVQDEKMPGAEAGEHQVRPQNAPQPGQVAIPMELDERDREAAEALLLLYEKSRKSVDDGRLEDGGDMDDDEGNDDGGDGDEGMGLGHDGGMGTVPDQDEGMDPALDEDEGMGPALDEYEGMDPALDEDEDMGPAQGGDDSMELGPADHEEMNQSRPQPTEEDEGDELVEVQNEPVPDANIPFKQLFALIEQGFQSTRAATSTTAGHSSTLHQAHPLGPHGLHGPRRWMEGVRLEETNLSPAVCGALGKVKGELMESHEKIEKTITTTPPSWNLKKPVFYLLAKEWVVKYFNTDYLDDEELDMVEESSSDCLDELLQLVDKRKEKKVIKNHEHESAEQRIEREELESKWTQKHEFMYYEDRWNGMKRWVNKAVDFEEILQANGIPTPPIFCYKKGSSPIHINDNYQEPSTLPIFNAPSTSIVADYQLISIRDVRFYIYLVEAIENLKKDPIIDGPPATKDGFLREFCANIKYDGFYIDKEQVARLSPHLRILPEKIIEIMDYIYREEEVRRESSNNFQTNSEGISDASLEELEELEEPRIDEEPSPSGYPSNWTIRFGSETFQNSLNEADNEQATDTESEGDSQGGSSMDLDEGDGANVFYCGNAPLQNARRIPRVRAVIPPSDRVLRPRAPKQTVPVVARPQRRRRNAANQSGNRVLPPRASTRQSVPVVARPQRQSRRNAANQSGNRVLPPRASTGQSVPAVARPRRAQGRNAHPRNGGYRSGQRLTPAQVNEFLAQNTWGFRVVPLTQSQIDEALGRGRRGSRAPRQPRSQGSTRQPRQRQRAVARQPNRPTLTRDQRAGQPQVLRRSERIRKQKKLQLLETLVSDRGITTSGGLQKKRRMETERLEENEIGPTVVETVGEPLRSGIGRVLPNARNDLAPSEDEEENEEEDEIEDRNEEIRRGEPLSFEESRKIAPISKIEPPPSWASKFGHFFYWPIIVSLGYFNWDHLTDKEKEIVRGESPSADFMKSLRRKVTRRIQRAWDNETAEQKYERRQLEEQLSEKHIRMIHEDVYRRVERETSIPLNGLECKLQIAAVPLPPIFKFNSCHNICHISDDIRESANGGNNIEKEFEVPKCHNSKTSKRFDPKSSKATISGRIYNGFLQLYSKRKYLSPEQLEQVRTLQLTDEQIMELMRQIWSKEDEDIKSGLQVENKRYSVDEKQEFYRDAQTFFGASRLDFLFMRMGIRVPPVYVRDDDGNRWHISDCQENSQEGSSTDRMTLKESTPGNYYLSSFKSTYSWIFDAPLELMAADYLFLRPEVMSMYLVLVKVIDYLEVFPGNYEGDPYDFLVKFGKKISSSINEFKLEHAERLSNYIGFSPEIVLDIVKWYGKDQAIGGDTDSEQSDKDIEDSDRNEDEDRITYRPTMRRDLRKGGKHLYNMMRKQRKLEKLEESSSDQESDSDGEMSEVSDGAADEAREQGKDGEPCSSGQLSVRSTQSGSTSNLKNKRQDKPGTSGHHNSKRSRLEEGGLPKENEGRNQKPQPLQASVKPRSGANAVKQRGQIENAPIVNQSQQAVLTPGPIRSRDGQPIPTSQLGTVSARNQEATRHRTIRFQTDSNRFFSSLRLLPPMAPTRKTVPAVTRSQTAQGRNAHPRNDEYRSGQTLTPEIRTEAKESTGMVLGATTSSFLRDAWRKSTERAWPDIRNDQLLIGHHASTSSQSNTQDLSAELVSQYRRNNLYIHHCQVFGRKITPDQPIPCTLYNLNCCMPCWQEKEIRELPQPDQIMPRLELLNVYGDYFRTPEPREFDAFDNRYEGYFVHKIPIKRYMLVKRNIEREDYSDITVEELMVYMWMNGGRVGDSLVRFAHPVNNGTVIQYHWKRLETDQVTLEILSRAHRLIRTIPRDLRSRSRFELVLNQIMVTLAENNRPAYLKYNQLKSVFEFDKFSFKKANKFMCQWRMENKDCDEWQVTPQNEDFDKLISGVLAKSKSGFHLPDREFERHRQFILKKVYDTIIENGFEPVLNPFQIRKLSGELGDSTRGICKMFKRICAENSSTVNGIVDNTEIILKGLCTRTWPDNFPSTFLGKQFESVLNIGGTLDEHHLGKIATCVGAPYERMLLAFEDYKTKWERDHADDNVSEPDPSDEESDGTSDRLRPSIFARPHYASPRYHQGSDDIAKLECQAKWEKDLAAYNAQYDKEGDSDIDLIEDSDGGADETPPCSSGQLSVSSTQFGSMTNAENKPFETPRTLVFHKAETSKLDEGSPPEESENGNSSDGEPEYDADSESDDDESTQSGEDEEVPMGIAQEYQQEDHPWHNKPEHVVDNESNDDEPGQHGEDEEVPMEIDQQYQEEDPSGNVEPEHDAYRESQNEAEVSSRIQPTAVPIEAEQPRNQRNRAEDHEKNGKVPEVLEVTAQNQEDVHVAVEQPQPEEDIADDDQDDLPGNGGHPDPQPIQADDEQEGYEENGRVSEGEPMLLLEANGPIGVEKPPTNRNLIGDDQDDLDNDRVSEEEPVMLLGAVGPVGVEQPPIAGNLIDDIQDGLQQNDGVPGKPYLGLFIIYFLIDGSRYHKCTEEEYRVSKEEPVMMIGAATEAPDEPHDQTQRRDIEVEPQLPVSNLENDLPVAIVLPQLNGHLADDDQDGLQGNGGNPDPQPQPLLATIDSPRQTNAVSQHQNAPVVNQSQQTVSAPRPNRGRAGQPIQAIQTRRVSARLQKASRHVQAALAPRPPVRVNPPRRAKIQAVNQLRNHVLPPRAPSRRPAPATARPQRAQGRNAQSRNGGYHSGQILTQAQVNQFLARNTWGISVVMMSQAEIQAVLGRNRRGSQVPPAQLHVLRRSERIRQRSNL</sequence>
<feature type="region of interest" description="Disordered" evidence="1">
    <location>
        <begin position="3550"/>
        <end position="3584"/>
    </location>
</feature>
<evidence type="ECO:0000313" key="3">
    <source>
        <dbReference type="Proteomes" id="UP000008068"/>
    </source>
</evidence>
<feature type="compositionally biased region" description="Acidic residues" evidence="1">
    <location>
        <begin position="196"/>
        <end position="235"/>
    </location>
</feature>
<feature type="region of interest" description="Disordered" evidence="1">
    <location>
        <begin position="1394"/>
        <end position="1415"/>
    </location>
</feature>
<dbReference type="EMBL" id="GL379977">
    <property type="protein sequence ID" value="EGT39943.1"/>
    <property type="molecule type" value="Genomic_DNA"/>
</dbReference>
<keyword evidence="3" id="KW-1185">Reference proteome</keyword>
<name>G0NY61_CAEBE</name>
<feature type="region of interest" description="Disordered" evidence="1">
    <location>
        <begin position="3477"/>
        <end position="3504"/>
    </location>
</feature>
<feature type="compositionally biased region" description="Gly residues" evidence="1">
    <location>
        <begin position="944"/>
        <end position="954"/>
    </location>
</feature>
<organism evidence="3">
    <name type="scientific">Caenorhabditis brenneri</name>
    <name type="common">Nematode worm</name>
    <dbReference type="NCBI Taxonomy" id="135651"/>
    <lineage>
        <taxon>Eukaryota</taxon>
        <taxon>Metazoa</taxon>
        <taxon>Ecdysozoa</taxon>
        <taxon>Nematoda</taxon>
        <taxon>Chromadorea</taxon>
        <taxon>Rhabditida</taxon>
        <taxon>Rhabditina</taxon>
        <taxon>Rhabditomorpha</taxon>
        <taxon>Rhabditoidea</taxon>
        <taxon>Rhabditidae</taxon>
        <taxon>Peloderinae</taxon>
        <taxon>Caenorhabditis</taxon>
    </lineage>
</organism>
<feature type="region of interest" description="Disordered" evidence="1">
    <location>
        <begin position="2201"/>
        <end position="2399"/>
    </location>
</feature>
<feature type="compositionally biased region" description="Acidic residues" evidence="1">
    <location>
        <begin position="2258"/>
        <end position="2272"/>
    </location>
</feature>
<feature type="region of interest" description="Disordered" evidence="1">
    <location>
        <begin position="3005"/>
        <end position="3305"/>
    </location>
</feature>
<feature type="region of interest" description="Disordered" evidence="1">
    <location>
        <begin position="276"/>
        <end position="348"/>
    </location>
</feature>
<feature type="region of interest" description="Disordered" evidence="1">
    <location>
        <begin position="703"/>
        <end position="729"/>
    </location>
</feature>
<reference evidence="3" key="1">
    <citation type="submission" date="2011-07" db="EMBL/GenBank/DDBJ databases">
        <authorList>
            <consortium name="Caenorhabditis brenneri Sequencing and Analysis Consortium"/>
            <person name="Wilson R.K."/>
        </authorList>
    </citation>
    <scope>NUCLEOTIDE SEQUENCE [LARGE SCALE GENOMIC DNA]</scope>
    <source>
        <strain evidence="3">PB2801</strain>
    </source>
</reference>
<feature type="compositionally biased region" description="Acidic residues" evidence="1">
    <location>
        <begin position="1430"/>
        <end position="1442"/>
    </location>
</feature>
<feature type="region of interest" description="Disordered" evidence="1">
    <location>
        <begin position="1485"/>
        <end position="1587"/>
    </location>
</feature>
<feature type="compositionally biased region" description="Basic and acidic residues" evidence="1">
    <location>
        <begin position="1762"/>
        <end position="1771"/>
    </location>
</feature>
<feature type="compositionally biased region" description="Low complexity" evidence="1">
    <location>
        <begin position="3560"/>
        <end position="3572"/>
    </location>
</feature>